<evidence type="ECO:0000256" key="4">
    <source>
        <dbReference type="ARBA" id="ARBA00022801"/>
    </source>
</evidence>
<dbReference type="PANTHER" id="PTHR21445">
    <property type="entry name" value="ENDONUCLEASE IV ENDODEOXYRIBONUCLEASE IV"/>
    <property type="match status" value="1"/>
</dbReference>
<dbReference type="PROSITE" id="PS51432">
    <property type="entry name" value="AP_NUCLEASE_F2_4"/>
    <property type="match status" value="1"/>
</dbReference>
<dbReference type="PANTHER" id="PTHR21445:SF0">
    <property type="entry name" value="APURINIC-APYRIMIDINIC ENDONUCLEASE"/>
    <property type="match status" value="1"/>
</dbReference>
<feature type="binding site" evidence="7">
    <location>
        <position position="232"/>
    </location>
    <ligand>
        <name>Zn(2+)</name>
        <dbReference type="ChEBI" id="CHEBI:29105"/>
        <label>3</label>
    </ligand>
</feature>
<accession>A0AAW4WVU3</accession>
<evidence type="ECO:0000256" key="5">
    <source>
        <dbReference type="ARBA" id="ARBA00022833"/>
    </source>
</evidence>
<keyword evidence="3 7" id="KW-0227">DNA damage</keyword>
<dbReference type="GO" id="GO:0006284">
    <property type="term" value="P:base-excision repair"/>
    <property type="evidence" value="ECO:0007669"/>
    <property type="project" value="TreeGrafter"/>
</dbReference>
<dbReference type="PROSITE" id="PS00729">
    <property type="entry name" value="AP_NUCLEASE_F2_1"/>
    <property type="match status" value="1"/>
</dbReference>
<gene>
    <name evidence="7" type="primary">nfo</name>
    <name evidence="9" type="ORF">LJ207_00690</name>
</gene>
<evidence type="ECO:0000313" key="10">
    <source>
        <dbReference type="Proteomes" id="UP001199296"/>
    </source>
</evidence>
<dbReference type="HAMAP" id="MF_00152">
    <property type="entry name" value="Nfo"/>
    <property type="match status" value="1"/>
</dbReference>
<evidence type="ECO:0000259" key="8">
    <source>
        <dbReference type="Pfam" id="PF01261"/>
    </source>
</evidence>
<dbReference type="InterPro" id="IPR001719">
    <property type="entry name" value="AP_endonuc_2"/>
</dbReference>
<dbReference type="InterPro" id="IPR036237">
    <property type="entry name" value="Xyl_isomerase-like_sf"/>
</dbReference>
<comment type="caution">
    <text evidence="9">The sequence shown here is derived from an EMBL/GenBank/DDBJ whole genome shotgun (WGS) entry which is preliminary data.</text>
</comment>
<evidence type="ECO:0000256" key="3">
    <source>
        <dbReference type="ARBA" id="ARBA00022763"/>
    </source>
</evidence>
<dbReference type="Pfam" id="PF01261">
    <property type="entry name" value="AP_endonuc_2"/>
    <property type="match status" value="1"/>
</dbReference>
<keyword evidence="5 7" id="KW-0862">Zinc</keyword>
<dbReference type="EMBL" id="JAJFAT010000001">
    <property type="protein sequence ID" value="MCC3143843.1"/>
    <property type="molecule type" value="Genomic_DNA"/>
</dbReference>
<dbReference type="FunFam" id="3.20.20.150:FF:000001">
    <property type="entry name" value="Probable endonuclease 4"/>
    <property type="match status" value="1"/>
</dbReference>
<dbReference type="Gene3D" id="3.20.20.150">
    <property type="entry name" value="Divalent-metal-dependent TIM barrel enzymes"/>
    <property type="match status" value="1"/>
</dbReference>
<sequence>MILGKHVSIAGGLDKSLKRAAEIGCNSLQIFVKNPRGWKARDLSEAEVERFKANREKYNINPVVVHAAYLINLASPKEELWEKSISALKMELMRSARLGAEYLIFHPGSHTGSGLESGIKRIAEALNIILAETDAQLLDSTQILLENTAGAGSSIGQDFSEIKAILDQVEAPEKFGVCLDSCHAFAAKYELKDKSALEKLLLDIENQLGLSKLKVIHLNDSKYISGSKKDEHAHIGEGEIGKKAFAEMINHPKLKDLPFILETPCFDDQVDRDVILLKHLRN</sequence>
<dbReference type="NCBIfam" id="TIGR00587">
    <property type="entry name" value="nfo"/>
    <property type="match status" value="1"/>
</dbReference>
<dbReference type="EC" id="3.1.21.2" evidence="7"/>
<dbReference type="SUPFAM" id="SSF51658">
    <property type="entry name" value="Xylose isomerase-like"/>
    <property type="match status" value="1"/>
</dbReference>
<feature type="binding site" evidence="7">
    <location>
        <position position="217"/>
    </location>
    <ligand>
        <name>Zn(2+)</name>
        <dbReference type="ChEBI" id="CHEBI:29105"/>
        <label>2</label>
    </ligand>
</feature>
<evidence type="ECO:0000313" key="9">
    <source>
        <dbReference type="EMBL" id="MCC3143843.1"/>
    </source>
</evidence>
<dbReference type="AlphaFoldDB" id="A0AAW4WVU3"/>
<dbReference type="GO" id="GO:0008833">
    <property type="term" value="F:deoxyribonuclease IV (phage-T4-induced) activity"/>
    <property type="evidence" value="ECO:0007669"/>
    <property type="project" value="UniProtKB-UniRule"/>
</dbReference>
<dbReference type="InterPro" id="IPR013022">
    <property type="entry name" value="Xyl_isomerase-like_TIM-brl"/>
</dbReference>
<evidence type="ECO:0000256" key="1">
    <source>
        <dbReference type="ARBA" id="ARBA00005340"/>
    </source>
</evidence>
<feature type="binding site" evidence="7">
    <location>
        <position position="183"/>
    </location>
    <ligand>
        <name>Zn(2+)</name>
        <dbReference type="ChEBI" id="CHEBI:29105"/>
        <label>3</label>
    </ligand>
</feature>
<dbReference type="GO" id="GO:0003906">
    <property type="term" value="F:DNA-(apurinic or apyrimidinic site) endonuclease activity"/>
    <property type="evidence" value="ECO:0007669"/>
    <property type="project" value="TreeGrafter"/>
</dbReference>
<comment type="function">
    <text evidence="7">Endonuclease IV plays a role in DNA repair. It cleaves phosphodiester bonds at apurinic or apyrimidinic (AP) sites, generating a 3'-hydroxyl group and a 5'-terminal sugar phosphate.</text>
</comment>
<protein>
    <recommendedName>
        <fullName evidence="7">Probable endonuclease 4</fullName>
        <ecNumber evidence="7">3.1.21.2</ecNumber>
    </recommendedName>
    <alternativeName>
        <fullName evidence="7">Endodeoxyribonuclease IV</fullName>
    </alternativeName>
    <alternativeName>
        <fullName evidence="7">Endonuclease IV</fullName>
    </alternativeName>
</protein>
<proteinExistence type="inferred from homology"/>
<keyword evidence="6 7" id="KW-0234">DNA repair</keyword>
<dbReference type="SMART" id="SM00518">
    <property type="entry name" value="AP2Ec"/>
    <property type="match status" value="1"/>
</dbReference>
<comment type="cofactor">
    <cofactor evidence="7">
        <name>Zn(2+)</name>
        <dbReference type="ChEBI" id="CHEBI:29105"/>
    </cofactor>
    <text evidence="7">Binds 3 Zn(2+) ions.</text>
</comment>
<evidence type="ECO:0000256" key="2">
    <source>
        <dbReference type="ARBA" id="ARBA00022723"/>
    </source>
</evidence>
<keyword evidence="4 7" id="KW-0378">Hydrolase</keyword>
<keyword evidence="7" id="KW-0255">Endonuclease</keyword>
<dbReference type="CDD" id="cd00019">
    <property type="entry name" value="AP2Ec"/>
    <property type="match status" value="1"/>
</dbReference>
<organism evidence="9 10">
    <name type="scientific">Halanaerobium polyolivorans</name>
    <dbReference type="NCBI Taxonomy" id="2886943"/>
    <lineage>
        <taxon>Bacteria</taxon>
        <taxon>Bacillati</taxon>
        <taxon>Bacillota</taxon>
        <taxon>Clostridia</taxon>
        <taxon>Halanaerobiales</taxon>
        <taxon>Halanaerobiaceae</taxon>
        <taxon>Halanaerobium</taxon>
    </lineage>
</organism>
<dbReference type="RefSeq" id="WP_229343111.1">
    <property type="nucleotide sequence ID" value="NZ_JAJFAT010000001.1"/>
</dbReference>
<keyword evidence="2 7" id="KW-0479">Metal-binding</keyword>
<feature type="binding site" evidence="7">
    <location>
        <position position="262"/>
    </location>
    <ligand>
        <name>Zn(2+)</name>
        <dbReference type="ChEBI" id="CHEBI:29105"/>
        <label>2</label>
    </ligand>
</feature>
<evidence type="ECO:0000256" key="7">
    <source>
        <dbReference type="HAMAP-Rule" id="MF_00152"/>
    </source>
</evidence>
<feature type="binding site" evidence="7">
    <location>
        <position position="66"/>
    </location>
    <ligand>
        <name>Zn(2+)</name>
        <dbReference type="ChEBI" id="CHEBI:29105"/>
        <label>1</label>
    </ligand>
</feature>
<dbReference type="InterPro" id="IPR018246">
    <property type="entry name" value="AP_endonuc_F2_Zn_BS"/>
</dbReference>
<feature type="binding site" evidence="7">
    <location>
        <position position="146"/>
    </location>
    <ligand>
        <name>Zn(2+)</name>
        <dbReference type="ChEBI" id="CHEBI:29105"/>
        <label>2</label>
    </ligand>
</feature>
<dbReference type="GO" id="GO:0008081">
    <property type="term" value="F:phosphoric diester hydrolase activity"/>
    <property type="evidence" value="ECO:0007669"/>
    <property type="project" value="TreeGrafter"/>
</dbReference>
<comment type="similarity">
    <text evidence="1 7">Belongs to the AP endonuclease 2 family.</text>
</comment>
<feature type="binding site" evidence="7">
    <location>
        <position position="230"/>
    </location>
    <ligand>
        <name>Zn(2+)</name>
        <dbReference type="ChEBI" id="CHEBI:29105"/>
        <label>3</label>
    </ligand>
</feature>
<name>A0AAW4WVU3_9FIRM</name>
<dbReference type="PROSITE" id="PS00731">
    <property type="entry name" value="AP_NUCLEASE_F2_3"/>
    <property type="match status" value="1"/>
</dbReference>
<feature type="binding site" evidence="7">
    <location>
        <position position="180"/>
    </location>
    <ligand>
        <name>Zn(2+)</name>
        <dbReference type="ChEBI" id="CHEBI:29105"/>
        <label>2</label>
    </ligand>
</feature>
<dbReference type="Proteomes" id="UP001199296">
    <property type="component" value="Unassembled WGS sequence"/>
</dbReference>
<dbReference type="GO" id="GO:0008270">
    <property type="term" value="F:zinc ion binding"/>
    <property type="evidence" value="ECO:0007669"/>
    <property type="project" value="UniProtKB-UniRule"/>
</dbReference>
<evidence type="ECO:0000256" key="6">
    <source>
        <dbReference type="ARBA" id="ARBA00023204"/>
    </source>
</evidence>
<feature type="binding site" evidence="7">
    <location>
        <position position="106"/>
    </location>
    <ligand>
        <name>Zn(2+)</name>
        <dbReference type="ChEBI" id="CHEBI:29105"/>
        <label>1</label>
    </ligand>
</feature>
<comment type="catalytic activity">
    <reaction evidence="7">
        <text>Endonucleolytic cleavage to 5'-phosphooligonucleotide end-products.</text>
        <dbReference type="EC" id="3.1.21.2"/>
    </reaction>
</comment>
<keyword evidence="10" id="KW-1185">Reference proteome</keyword>
<dbReference type="GO" id="GO:0003677">
    <property type="term" value="F:DNA binding"/>
    <property type="evidence" value="ECO:0007669"/>
    <property type="project" value="InterPro"/>
</dbReference>
<feature type="binding site" evidence="7">
    <location>
        <position position="146"/>
    </location>
    <ligand>
        <name>Zn(2+)</name>
        <dbReference type="ChEBI" id="CHEBI:29105"/>
        <label>1</label>
    </ligand>
</feature>
<keyword evidence="7" id="KW-0540">Nuclease</keyword>
<feature type="domain" description="Xylose isomerase-like TIM barrel" evidence="8">
    <location>
        <begin position="17"/>
        <end position="267"/>
    </location>
</feature>
<reference evidence="9 10" key="1">
    <citation type="submission" date="2021-10" db="EMBL/GenBank/DDBJ databases">
        <authorList>
            <person name="Grouzdev D.S."/>
            <person name="Pantiukh K.S."/>
            <person name="Krutkina M.S."/>
        </authorList>
    </citation>
    <scope>NUCLEOTIDE SEQUENCE [LARGE SCALE GENOMIC DNA]</scope>
    <source>
        <strain evidence="9 10">Z-7514</strain>
    </source>
</reference>